<keyword evidence="1" id="KW-0812">Transmembrane</keyword>
<keyword evidence="1" id="KW-0472">Membrane</keyword>
<keyword evidence="3" id="KW-1185">Reference proteome</keyword>
<evidence type="ECO:0000313" key="3">
    <source>
        <dbReference type="Proteomes" id="UP000230423"/>
    </source>
</evidence>
<organism evidence="2 3">
    <name type="scientific">Teladorsagia circumcincta</name>
    <name type="common">Brown stomach worm</name>
    <name type="synonym">Ostertagia circumcincta</name>
    <dbReference type="NCBI Taxonomy" id="45464"/>
    <lineage>
        <taxon>Eukaryota</taxon>
        <taxon>Metazoa</taxon>
        <taxon>Ecdysozoa</taxon>
        <taxon>Nematoda</taxon>
        <taxon>Chromadorea</taxon>
        <taxon>Rhabditida</taxon>
        <taxon>Rhabditina</taxon>
        <taxon>Rhabditomorpha</taxon>
        <taxon>Strongyloidea</taxon>
        <taxon>Trichostrongylidae</taxon>
        <taxon>Teladorsagia</taxon>
    </lineage>
</organism>
<evidence type="ECO:0000256" key="1">
    <source>
        <dbReference type="SAM" id="Phobius"/>
    </source>
</evidence>
<evidence type="ECO:0000313" key="2">
    <source>
        <dbReference type="EMBL" id="PIO62571.1"/>
    </source>
</evidence>
<sequence length="194" mass="22218">MASHSGRPLLSWSLLFIALFVAVFAYLFMAGYKGDSKRQAVKPEQITEQKIRSETNLAERIIAKYGKNRILYHFARVVIYGGMQYSSMMLKVPEELDEDQLDTAKWEVDRTKLITRCYTPVMMGVVIVNVISLKMFDYIAAEKVKSVYKNVFRDCIALPAKDSPPNMVVSCTKRVRPKGLKKRYTEFAKSIAKE</sequence>
<protein>
    <submittedName>
        <fullName evidence="2">Uncharacterized protein</fullName>
    </submittedName>
</protein>
<reference evidence="2 3" key="1">
    <citation type="submission" date="2015-09" db="EMBL/GenBank/DDBJ databases">
        <title>Draft genome of the parasitic nematode Teladorsagia circumcincta isolate WARC Sus (inbred).</title>
        <authorList>
            <person name="Mitreva M."/>
        </authorList>
    </citation>
    <scope>NUCLEOTIDE SEQUENCE [LARGE SCALE GENOMIC DNA]</scope>
    <source>
        <strain evidence="2 3">S</strain>
    </source>
</reference>
<dbReference type="EMBL" id="KZ351936">
    <property type="protein sequence ID" value="PIO62571.1"/>
    <property type="molecule type" value="Genomic_DNA"/>
</dbReference>
<name>A0A2G9TX31_TELCI</name>
<gene>
    <name evidence="2" type="ORF">TELCIR_15867</name>
</gene>
<dbReference type="AlphaFoldDB" id="A0A2G9TX31"/>
<accession>A0A2G9TX31</accession>
<dbReference type="Proteomes" id="UP000230423">
    <property type="component" value="Unassembled WGS sequence"/>
</dbReference>
<proteinExistence type="predicted"/>
<feature type="transmembrane region" description="Helical" evidence="1">
    <location>
        <begin position="12"/>
        <end position="32"/>
    </location>
</feature>
<keyword evidence="1" id="KW-1133">Transmembrane helix</keyword>